<dbReference type="EMBL" id="HBHY01011846">
    <property type="protein sequence ID" value="CAE0139983.1"/>
    <property type="molecule type" value="Transcribed_RNA"/>
</dbReference>
<reference evidence="2" key="1">
    <citation type="submission" date="2021-01" db="EMBL/GenBank/DDBJ databases">
        <authorList>
            <person name="Corre E."/>
            <person name="Pelletier E."/>
            <person name="Niang G."/>
            <person name="Scheremetjew M."/>
            <person name="Finn R."/>
            <person name="Kale V."/>
            <person name="Holt S."/>
            <person name="Cochrane G."/>
            <person name="Meng A."/>
            <person name="Brown T."/>
            <person name="Cohen L."/>
        </authorList>
    </citation>
    <scope>NUCLEOTIDE SEQUENCE</scope>
    <source>
        <strain evidence="2">RCC927</strain>
    </source>
</reference>
<name>A0A7S3BQG8_9VIRI</name>
<protein>
    <submittedName>
        <fullName evidence="2">Uncharacterized protein</fullName>
    </submittedName>
</protein>
<evidence type="ECO:0000256" key="1">
    <source>
        <dbReference type="SAM" id="MobiDB-lite"/>
    </source>
</evidence>
<gene>
    <name evidence="2" type="ORF">PSIN1315_LOCUS7641</name>
    <name evidence="3" type="ORF">PSIN1315_LOCUS7644</name>
</gene>
<accession>A0A7S3BQG8</accession>
<sequence>MLTTAQHAESHARRVMQRDHASKSLGDAGGMDAVFKLLSAHRESKPPAEEVARQPAHTQLECIGERVKPAAAAQGETDEEKLERVRKALSDAFVYRICTRCCCCWLSRPAPAQRRRR</sequence>
<evidence type="ECO:0000313" key="3">
    <source>
        <dbReference type="EMBL" id="CAE0139990.1"/>
    </source>
</evidence>
<feature type="compositionally biased region" description="Basic and acidic residues" evidence="1">
    <location>
        <begin position="8"/>
        <end position="22"/>
    </location>
</feature>
<evidence type="ECO:0000313" key="2">
    <source>
        <dbReference type="EMBL" id="CAE0139983.1"/>
    </source>
</evidence>
<dbReference type="AlphaFoldDB" id="A0A7S3BQG8"/>
<feature type="region of interest" description="Disordered" evidence="1">
    <location>
        <begin position="1"/>
        <end position="28"/>
    </location>
</feature>
<organism evidence="2">
    <name type="scientific">Prasinoderma singulare</name>
    <dbReference type="NCBI Taxonomy" id="676789"/>
    <lineage>
        <taxon>Eukaryota</taxon>
        <taxon>Viridiplantae</taxon>
        <taxon>Prasinodermophyta</taxon>
        <taxon>Prasinodermophyceae</taxon>
        <taxon>Prasinodermales</taxon>
        <taxon>Prasinodermaceae</taxon>
        <taxon>Prasinoderma</taxon>
    </lineage>
</organism>
<dbReference type="EMBL" id="HBHY01011850">
    <property type="protein sequence ID" value="CAE0139990.1"/>
    <property type="molecule type" value="Transcribed_RNA"/>
</dbReference>
<proteinExistence type="predicted"/>